<proteinExistence type="predicted"/>
<gene>
    <name evidence="1" type="ORF">Plo01_78040</name>
</gene>
<name>A0A8J3RU34_9ACTN</name>
<sequence length="192" mass="22133">MGVIDGLPAELREWLDEFDQATLTMFRRLDTTLHPRDTHRFVDDTRLKELFAGWAEAEWRATALWAQLITRTTDGSIAGQTPLTRLAQRKLHWTPQERELLWRTTLGLPEPPRTDYLYRIPIAAIKHLTAAECEPLLPYLRQAQREIGQCPHSAGWMARRRLEDLLSDWKTCCPSTRPTPRPTPRVPCCPAG</sequence>
<organism evidence="1 2">
    <name type="scientific">Planobispora longispora</name>
    <dbReference type="NCBI Taxonomy" id="28887"/>
    <lineage>
        <taxon>Bacteria</taxon>
        <taxon>Bacillati</taxon>
        <taxon>Actinomycetota</taxon>
        <taxon>Actinomycetes</taxon>
        <taxon>Streptosporangiales</taxon>
        <taxon>Streptosporangiaceae</taxon>
        <taxon>Planobispora</taxon>
    </lineage>
</organism>
<evidence type="ECO:0000313" key="2">
    <source>
        <dbReference type="Proteomes" id="UP000616724"/>
    </source>
</evidence>
<comment type="caution">
    <text evidence="1">The sequence shown here is derived from an EMBL/GenBank/DDBJ whole genome shotgun (WGS) entry which is preliminary data.</text>
</comment>
<evidence type="ECO:0000313" key="1">
    <source>
        <dbReference type="EMBL" id="GIH81375.1"/>
    </source>
</evidence>
<dbReference type="RefSeq" id="WP_203895767.1">
    <property type="nucleotide sequence ID" value="NZ_BOOH01000075.1"/>
</dbReference>
<reference evidence="1 2" key="1">
    <citation type="submission" date="2021-01" db="EMBL/GenBank/DDBJ databases">
        <title>Whole genome shotgun sequence of Planobispora longispora NBRC 13918.</title>
        <authorList>
            <person name="Komaki H."/>
            <person name="Tamura T."/>
        </authorList>
    </citation>
    <scope>NUCLEOTIDE SEQUENCE [LARGE SCALE GENOMIC DNA]</scope>
    <source>
        <strain evidence="1 2">NBRC 13918</strain>
    </source>
</reference>
<dbReference type="AlphaFoldDB" id="A0A8J3RU34"/>
<keyword evidence="2" id="KW-1185">Reference proteome</keyword>
<dbReference type="EMBL" id="BOOH01000075">
    <property type="protein sequence ID" value="GIH81375.1"/>
    <property type="molecule type" value="Genomic_DNA"/>
</dbReference>
<accession>A0A8J3RU34</accession>
<dbReference type="Proteomes" id="UP000616724">
    <property type="component" value="Unassembled WGS sequence"/>
</dbReference>
<protein>
    <submittedName>
        <fullName evidence="1">Uncharacterized protein</fullName>
    </submittedName>
</protein>